<dbReference type="PANTHER" id="PTHR20993:SF0">
    <property type="entry name" value="GH07914P"/>
    <property type="match status" value="1"/>
</dbReference>
<dbReference type="Pfam" id="PF06585">
    <property type="entry name" value="JHBP"/>
    <property type="match status" value="1"/>
</dbReference>
<dbReference type="InterPro" id="IPR038606">
    <property type="entry name" value="To_sf"/>
</dbReference>
<dbReference type="KEGG" id="scac:106088414"/>
<dbReference type="Gene3D" id="3.15.10.30">
    <property type="entry name" value="Haemolymph juvenile hormone binding protein"/>
    <property type="match status" value="1"/>
</dbReference>
<proteinExistence type="predicted"/>
<dbReference type="AlphaFoldDB" id="A0A1I8NWD0"/>
<evidence type="ECO:0000313" key="2">
    <source>
        <dbReference type="Proteomes" id="UP000095300"/>
    </source>
</evidence>
<dbReference type="VEuPathDB" id="VectorBase:SCAU002593"/>
<keyword evidence="2" id="KW-1185">Reference proteome</keyword>
<dbReference type="PANTHER" id="PTHR20993">
    <property type="entry name" value="GH07914P"/>
    <property type="match status" value="1"/>
</dbReference>
<dbReference type="Proteomes" id="UP000095300">
    <property type="component" value="Unassembled WGS sequence"/>
</dbReference>
<reference evidence="1" key="1">
    <citation type="submission" date="2020-05" db="UniProtKB">
        <authorList>
            <consortium name="EnsemblMetazoa"/>
        </authorList>
    </citation>
    <scope>IDENTIFICATION</scope>
    <source>
        <strain evidence="1">USDA</strain>
    </source>
</reference>
<dbReference type="EnsemblMetazoa" id="SCAU002593-RA">
    <property type="protein sequence ID" value="SCAU002593-PA"/>
    <property type="gene ID" value="SCAU002593"/>
</dbReference>
<accession>A0A1I8NWD0</accession>
<gene>
    <name evidence="1" type="primary">106088414</name>
</gene>
<evidence type="ECO:0000313" key="1">
    <source>
        <dbReference type="EnsemblMetazoa" id="SCAU002593-PA"/>
    </source>
</evidence>
<sequence>MDRVGNKEVFCETLKGTLNEFAVVKDLEPKATIQIRDLDSLATVEEITEAVIKATGRTAEAEQLLKIKLVAYSKFYKQERETSSEMYSKLLALLLVAFLANQVTPIAFHRNQEFSETEPAETFGAALLAWYKAFQNIMPCGYPPMGIPVLAPFTTAFYSFDFTNGYYNLTGNVSDIMVTGLNNYKFLRFNFNQTTNRTTFDFIVPEVKLLGESAFNFKAVMAGYPTTMANSGLLDMKVIDFRMVGGMTMGPTATGGVAITDFDLNFYIGDAVFNNWNNLWDIAANNFANKLIRESLLMWTQQIQAQVTEIYAQLVLPTVNELLAEVTMTEVIDYLMETTTAWNAADCTL</sequence>
<name>A0A1I8NWD0_STOCA</name>
<dbReference type="OrthoDB" id="6370791at2759"/>
<protein>
    <submittedName>
        <fullName evidence="1">Uncharacterized protein</fullName>
    </submittedName>
</protein>
<dbReference type="InterPro" id="IPR010562">
    <property type="entry name" value="Haemolymph_juvenile_hormone-bd"/>
</dbReference>
<organism evidence="1 2">
    <name type="scientific">Stomoxys calcitrans</name>
    <name type="common">Stable fly</name>
    <name type="synonym">Conops calcitrans</name>
    <dbReference type="NCBI Taxonomy" id="35570"/>
    <lineage>
        <taxon>Eukaryota</taxon>
        <taxon>Metazoa</taxon>
        <taxon>Ecdysozoa</taxon>
        <taxon>Arthropoda</taxon>
        <taxon>Hexapoda</taxon>
        <taxon>Insecta</taxon>
        <taxon>Pterygota</taxon>
        <taxon>Neoptera</taxon>
        <taxon>Endopterygota</taxon>
        <taxon>Diptera</taxon>
        <taxon>Brachycera</taxon>
        <taxon>Muscomorpha</taxon>
        <taxon>Muscoidea</taxon>
        <taxon>Muscidae</taxon>
        <taxon>Stomoxys</taxon>
    </lineage>
</organism>
<dbReference type="SMART" id="SM00700">
    <property type="entry name" value="JHBP"/>
    <property type="match status" value="1"/>
</dbReference>